<dbReference type="SMART" id="SM00186">
    <property type="entry name" value="FBG"/>
    <property type="match status" value="1"/>
</dbReference>
<dbReference type="Proteomes" id="UP000694888">
    <property type="component" value="Unplaced"/>
</dbReference>
<dbReference type="PANTHER" id="PTHR19143">
    <property type="entry name" value="FIBRINOGEN/TENASCIN/ANGIOPOEITIN"/>
    <property type="match status" value="1"/>
</dbReference>
<evidence type="ECO:0000259" key="1">
    <source>
        <dbReference type="PROSITE" id="PS51406"/>
    </source>
</evidence>
<gene>
    <name evidence="3" type="primary">LOC106013377</name>
</gene>
<dbReference type="SUPFAM" id="SSF56496">
    <property type="entry name" value="Fibrinogen C-terminal domain-like"/>
    <property type="match status" value="1"/>
</dbReference>
<accession>A0ABM1AB86</accession>
<evidence type="ECO:0000313" key="3">
    <source>
        <dbReference type="RefSeq" id="XP_012944383.2"/>
    </source>
</evidence>
<dbReference type="InterPro" id="IPR002181">
    <property type="entry name" value="Fibrinogen_a/b/g_C_dom"/>
</dbReference>
<dbReference type="InterPro" id="IPR014716">
    <property type="entry name" value="Fibrinogen_a/b/g_C_1"/>
</dbReference>
<keyword evidence="2" id="KW-1185">Reference proteome</keyword>
<organism evidence="2 3">
    <name type="scientific">Aplysia californica</name>
    <name type="common">California sea hare</name>
    <dbReference type="NCBI Taxonomy" id="6500"/>
    <lineage>
        <taxon>Eukaryota</taxon>
        <taxon>Metazoa</taxon>
        <taxon>Spiralia</taxon>
        <taxon>Lophotrochozoa</taxon>
        <taxon>Mollusca</taxon>
        <taxon>Gastropoda</taxon>
        <taxon>Heterobranchia</taxon>
        <taxon>Euthyneura</taxon>
        <taxon>Tectipleura</taxon>
        <taxon>Aplysiida</taxon>
        <taxon>Aplysioidea</taxon>
        <taxon>Aplysiidae</taxon>
        <taxon>Aplysia</taxon>
    </lineage>
</organism>
<reference evidence="3" key="1">
    <citation type="submission" date="2025-08" db="UniProtKB">
        <authorList>
            <consortium name="RefSeq"/>
        </authorList>
    </citation>
    <scope>IDENTIFICATION</scope>
</reference>
<feature type="domain" description="Fibrinogen C-terminal" evidence="1">
    <location>
        <begin position="122"/>
        <end position="258"/>
    </location>
</feature>
<sequence length="281" mass="32177">MEQGYRFTHPQVLFRRECKGRFLQMKRFLTCDERPADELPNLRELWEEETDGNHVDKTIFISHFGNSGAHNGLVHDEVANLFELDANLTINDCILTCDAIFDLGVAEDEAEIDKICGHQCTWLILEKVHQLTFKRRYELGIDIAVNGAKQYANCDNFTLFGEAENYRIRVSGNSGNSSAGFAYHNDRPFTTKDRDNDAKSANDCAVEYHATWWYNACHESNLYGKRGSQEYGEGLVWDTTTGDYDSATFTEMKIRPLIETELVVGQAVMTYVFSERSIEYL</sequence>
<dbReference type="InterPro" id="IPR050373">
    <property type="entry name" value="Fibrinogen_C-term_domain"/>
</dbReference>
<protein>
    <submittedName>
        <fullName evidence="3">Uncharacterized protein LOC106013377</fullName>
    </submittedName>
</protein>
<dbReference type="Gene3D" id="3.90.215.10">
    <property type="entry name" value="Gamma Fibrinogen, chain A, domain 1"/>
    <property type="match status" value="1"/>
</dbReference>
<dbReference type="InterPro" id="IPR036056">
    <property type="entry name" value="Fibrinogen-like_C"/>
</dbReference>
<evidence type="ECO:0000313" key="2">
    <source>
        <dbReference type="Proteomes" id="UP000694888"/>
    </source>
</evidence>
<name>A0ABM1AB86_APLCA</name>
<dbReference type="Pfam" id="PF00147">
    <property type="entry name" value="Fibrinogen_C"/>
    <property type="match status" value="1"/>
</dbReference>
<dbReference type="RefSeq" id="XP_012944383.2">
    <property type="nucleotide sequence ID" value="XM_013088929.2"/>
</dbReference>
<proteinExistence type="predicted"/>
<dbReference type="PROSITE" id="PS51406">
    <property type="entry name" value="FIBRINOGEN_C_2"/>
    <property type="match status" value="1"/>
</dbReference>
<dbReference type="GeneID" id="106013377"/>